<dbReference type="InterPro" id="IPR014710">
    <property type="entry name" value="RmlC-like_jellyroll"/>
</dbReference>
<name>A0A939MHL1_9MICO</name>
<dbReference type="Gene3D" id="2.60.120.10">
    <property type="entry name" value="Jelly Rolls"/>
    <property type="match status" value="1"/>
</dbReference>
<comment type="caution">
    <text evidence="2">The sequence shown here is derived from an EMBL/GenBank/DDBJ whole genome shotgun (WGS) entry which is preliminary data.</text>
</comment>
<dbReference type="AlphaFoldDB" id="A0A939MHL1"/>
<evidence type="ECO:0008006" key="4">
    <source>
        <dbReference type="Google" id="ProtNLM"/>
    </source>
</evidence>
<sequence>MSDPGIVELEANRPGARPYRGGSGIAGFRGVPHADPYLPEDFLASTTEVFAGGGVGLSRLADGRLLRDAIAADPIGFLGSAEAGASGGTGLLTKLLSTDERLFIHAHPDDAFARAHGLGSCGKTESWFVFDVAQGADAFVLLGFRRDVGFAELTGWFDDQDVAGMTDAMHRIPVQTGDTFHVPAGLPHGIGPGLTLVELQQATDLSVLLEYAGYPGIDRDGALLALPRDEALRAFRRSRLDDEELAELRTSRPASGRTRALFPAAADRFYRARHVRAGRDPVRLETGFAVLVVLGGAGRLSWEGGSLEAERGRTFLVRHDAGPVSVGPGLELLSCRPPRSRGERSGPGR</sequence>
<keyword evidence="3" id="KW-1185">Reference proteome</keyword>
<organism evidence="2 3">
    <name type="scientific">Leucobacter weissii</name>
    <dbReference type="NCBI Taxonomy" id="1983706"/>
    <lineage>
        <taxon>Bacteria</taxon>
        <taxon>Bacillati</taxon>
        <taxon>Actinomycetota</taxon>
        <taxon>Actinomycetes</taxon>
        <taxon>Micrococcales</taxon>
        <taxon>Microbacteriaceae</taxon>
        <taxon>Leucobacter</taxon>
    </lineage>
</organism>
<dbReference type="EMBL" id="JAGDYM010000004">
    <property type="protein sequence ID" value="MBO1901064.1"/>
    <property type="molecule type" value="Genomic_DNA"/>
</dbReference>
<dbReference type="RefSeq" id="WP_208096179.1">
    <property type="nucleotide sequence ID" value="NZ_JAGDYM010000004.1"/>
</dbReference>
<gene>
    <name evidence="2" type="ORF">J4H92_03755</name>
</gene>
<dbReference type="InterPro" id="IPR011051">
    <property type="entry name" value="RmlC_Cupin_sf"/>
</dbReference>
<dbReference type="Proteomes" id="UP000664382">
    <property type="component" value="Unassembled WGS sequence"/>
</dbReference>
<evidence type="ECO:0000313" key="2">
    <source>
        <dbReference type="EMBL" id="MBO1901064.1"/>
    </source>
</evidence>
<feature type="compositionally biased region" description="Basic and acidic residues" evidence="1">
    <location>
        <begin position="340"/>
        <end position="349"/>
    </location>
</feature>
<accession>A0A939MHL1</accession>
<protein>
    <recommendedName>
        <fullName evidence="4">Mannose-6-phosphate isomerase</fullName>
    </recommendedName>
</protein>
<feature type="region of interest" description="Disordered" evidence="1">
    <location>
        <begin position="328"/>
        <end position="349"/>
    </location>
</feature>
<evidence type="ECO:0000256" key="1">
    <source>
        <dbReference type="SAM" id="MobiDB-lite"/>
    </source>
</evidence>
<reference evidence="2" key="1">
    <citation type="submission" date="2021-03" db="EMBL/GenBank/DDBJ databases">
        <title>Leucobacter chromiisoli sp. nov., isolated from chromium-containing soil of chemical plant.</title>
        <authorList>
            <person name="Xu Z."/>
        </authorList>
    </citation>
    <scope>NUCLEOTIDE SEQUENCE</scope>
    <source>
        <strain evidence="2">S27</strain>
    </source>
</reference>
<evidence type="ECO:0000313" key="3">
    <source>
        <dbReference type="Proteomes" id="UP000664382"/>
    </source>
</evidence>
<dbReference type="SUPFAM" id="SSF51182">
    <property type="entry name" value="RmlC-like cupins"/>
    <property type="match status" value="1"/>
</dbReference>
<dbReference type="CDD" id="cd07010">
    <property type="entry name" value="cupin_PMI_type_I_N_bac"/>
    <property type="match status" value="1"/>
</dbReference>
<proteinExistence type="predicted"/>